<dbReference type="GO" id="GO:0005524">
    <property type="term" value="F:ATP binding"/>
    <property type="evidence" value="ECO:0007669"/>
    <property type="project" value="UniProtKB-UniRule"/>
</dbReference>
<dbReference type="InterPro" id="IPR011009">
    <property type="entry name" value="Kinase-like_dom_sf"/>
</dbReference>
<dbReference type="Gene3D" id="1.10.510.10">
    <property type="entry name" value="Transferase(Phosphotransferase) domain 1"/>
    <property type="match status" value="1"/>
</dbReference>
<evidence type="ECO:0000256" key="8">
    <source>
        <dbReference type="SAM" id="MobiDB-lite"/>
    </source>
</evidence>
<feature type="region of interest" description="Disordered" evidence="8">
    <location>
        <begin position="269"/>
        <end position="344"/>
    </location>
</feature>
<keyword evidence="6 7" id="KW-0067">ATP-binding</keyword>
<dbReference type="OrthoDB" id="9762169at2"/>
<dbReference type="AlphaFoldDB" id="A0A3E0A1G6"/>
<feature type="domain" description="Protein kinase" evidence="9">
    <location>
        <begin position="11"/>
        <end position="266"/>
    </location>
</feature>
<evidence type="ECO:0000256" key="6">
    <source>
        <dbReference type="ARBA" id="ARBA00022840"/>
    </source>
</evidence>
<evidence type="ECO:0000313" key="10">
    <source>
        <dbReference type="EMBL" id="REG00101.1"/>
    </source>
</evidence>
<name>A0A3E0A1G6_9ACTN</name>
<dbReference type="CDD" id="cd14014">
    <property type="entry name" value="STKc_PknB_like"/>
    <property type="match status" value="1"/>
</dbReference>
<dbReference type="EMBL" id="QUMQ01000001">
    <property type="protein sequence ID" value="REG00101.1"/>
    <property type="molecule type" value="Genomic_DNA"/>
</dbReference>
<evidence type="ECO:0000313" key="11">
    <source>
        <dbReference type="Proteomes" id="UP000256913"/>
    </source>
</evidence>
<proteinExistence type="predicted"/>
<dbReference type="SMART" id="SM00220">
    <property type="entry name" value="S_TKc"/>
    <property type="match status" value="1"/>
</dbReference>
<keyword evidence="3" id="KW-0808">Transferase</keyword>
<evidence type="ECO:0000256" key="1">
    <source>
        <dbReference type="ARBA" id="ARBA00012513"/>
    </source>
</evidence>
<dbReference type="PANTHER" id="PTHR43289:SF6">
    <property type="entry name" value="SERINE_THREONINE-PROTEIN KINASE NEKL-3"/>
    <property type="match status" value="1"/>
</dbReference>
<dbReference type="PANTHER" id="PTHR43289">
    <property type="entry name" value="MITOGEN-ACTIVATED PROTEIN KINASE KINASE KINASE 20-RELATED"/>
    <property type="match status" value="1"/>
</dbReference>
<gene>
    <name evidence="10" type="ORF">DFJ67_6147</name>
</gene>
<comment type="caution">
    <text evidence="10">The sequence shown here is derived from an EMBL/GenBank/DDBJ whole genome shotgun (WGS) entry which is preliminary data.</text>
</comment>
<keyword evidence="4 7" id="KW-0547">Nucleotide-binding</keyword>
<dbReference type="Proteomes" id="UP000256913">
    <property type="component" value="Unassembled WGS sequence"/>
</dbReference>
<dbReference type="Gene3D" id="3.30.200.20">
    <property type="entry name" value="Phosphorylase Kinase, domain 1"/>
    <property type="match status" value="1"/>
</dbReference>
<evidence type="ECO:0000259" key="9">
    <source>
        <dbReference type="PROSITE" id="PS50011"/>
    </source>
</evidence>
<keyword evidence="5 10" id="KW-0418">Kinase</keyword>
<protein>
    <recommendedName>
        <fullName evidence="1">non-specific serine/threonine protein kinase</fullName>
        <ecNumber evidence="1">2.7.11.1</ecNumber>
    </recommendedName>
</protein>
<dbReference type="InterPro" id="IPR008271">
    <property type="entry name" value="Ser/Thr_kinase_AS"/>
</dbReference>
<dbReference type="PROSITE" id="PS00108">
    <property type="entry name" value="PROTEIN_KINASE_ST"/>
    <property type="match status" value="1"/>
</dbReference>
<feature type="binding site" evidence="7">
    <location>
        <position position="40"/>
    </location>
    <ligand>
        <name>ATP</name>
        <dbReference type="ChEBI" id="CHEBI:30616"/>
    </ligand>
</feature>
<dbReference type="InterPro" id="IPR000719">
    <property type="entry name" value="Prot_kinase_dom"/>
</dbReference>
<evidence type="ECO:0000256" key="3">
    <source>
        <dbReference type="ARBA" id="ARBA00022679"/>
    </source>
</evidence>
<dbReference type="SUPFAM" id="SSF56112">
    <property type="entry name" value="Protein kinase-like (PK-like)"/>
    <property type="match status" value="1"/>
</dbReference>
<evidence type="ECO:0000256" key="2">
    <source>
        <dbReference type="ARBA" id="ARBA00022527"/>
    </source>
</evidence>
<evidence type="ECO:0000256" key="4">
    <source>
        <dbReference type="ARBA" id="ARBA00022741"/>
    </source>
</evidence>
<organism evidence="10 11">
    <name type="scientific">Asanoa ferruginea</name>
    <dbReference type="NCBI Taxonomy" id="53367"/>
    <lineage>
        <taxon>Bacteria</taxon>
        <taxon>Bacillati</taxon>
        <taxon>Actinomycetota</taxon>
        <taxon>Actinomycetes</taxon>
        <taxon>Micromonosporales</taxon>
        <taxon>Micromonosporaceae</taxon>
        <taxon>Asanoa</taxon>
    </lineage>
</organism>
<dbReference type="GO" id="GO:0004674">
    <property type="term" value="F:protein serine/threonine kinase activity"/>
    <property type="evidence" value="ECO:0007669"/>
    <property type="project" value="UniProtKB-KW"/>
</dbReference>
<dbReference type="PROSITE" id="PS50011">
    <property type="entry name" value="PROTEIN_KINASE_DOM"/>
    <property type="match status" value="1"/>
</dbReference>
<dbReference type="PROSITE" id="PS00107">
    <property type="entry name" value="PROTEIN_KINASE_ATP"/>
    <property type="match status" value="1"/>
</dbReference>
<dbReference type="Pfam" id="PF00069">
    <property type="entry name" value="Pkinase"/>
    <property type="match status" value="1"/>
</dbReference>
<sequence>MTAGSVLADRYVLHEVIGSGGMGRVWRAEDRVLGRPVAIKEILTPPWLPADSAADRWRDSLREARAASRLCHPNVVAVLDIVRTDRPWIIMEYVPAKALHEVIDERGPFDPHEAARIGLDILAALETAHRAGVIHRDVKPQNVLLADDDRVVLTDFGLAVWADGGVTVPDQVLGSPDFVAPETARHGVSTVEGDLWSLGATLYTLVEGVSPYHRPTVVATLTALAAGPPDPMTRAGALAPVILRLLDRDPRQRADAAEARRLLEVVASEEPRTRPRGRATVIASTGGETGKRPRRWATAASDGPGKGPRELAALEPAASDGPTKRPRRWTTVDPASSGGPGKQRRWRATLVVAAALSLASAGTAAAVGQADEPAPSPVAHACLAPQARASATPIGGGAEPNALPPGWTWHDDPTGFTVAVPSTWARFPAGEAVCFRDPGGTRTLAVDRDAAPGPEQARRVIVTGTALSWFTDDAAWAGDEPLFRLAVSSYRDNS</sequence>
<evidence type="ECO:0000256" key="5">
    <source>
        <dbReference type="ARBA" id="ARBA00022777"/>
    </source>
</evidence>
<keyword evidence="2 10" id="KW-0723">Serine/threonine-protein kinase</keyword>
<dbReference type="InterPro" id="IPR017441">
    <property type="entry name" value="Protein_kinase_ATP_BS"/>
</dbReference>
<dbReference type="RefSeq" id="WP_116071384.1">
    <property type="nucleotide sequence ID" value="NZ_BONB01000003.1"/>
</dbReference>
<accession>A0A3E0A1G6</accession>
<evidence type="ECO:0000256" key="7">
    <source>
        <dbReference type="PROSITE-ProRule" id="PRU10141"/>
    </source>
</evidence>
<dbReference type="EC" id="2.7.11.1" evidence="1"/>
<reference evidence="10 11" key="1">
    <citation type="submission" date="2018-08" db="EMBL/GenBank/DDBJ databases">
        <title>Sequencing the genomes of 1000 actinobacteria strains.</title>
        <authorList>
            <person name="Klenk H.-P."/>
        </authorList>
    </citation>
    <scope>NUCLEOTIDE SEQUENCE [LARGE SCALE GENOMIC DNA]</scope>
    <source>
        <strain evidence="10 11">DSM 44099</strain>
    </source>
</reference>
<keyword evidence="11" id="KW-1185">Reference proteome</keyword>